<dbReference type="PROSITE" id="PS50893">
    <property type="entry name" value="ABC_TRANSPORTER_2"/>
    <property type="match status" value="1"/>
</dbReference>
<evidence type="ECO:0000259" key="4">
    <source>
        <dbReference type="PROSITE" id="PS50893"/>
    </source>
</evidence>
<dbReference type="AlphaFoldDB" id="A0A158BAI2"/>
<dbReference type="InterPro" id="IPR017781">
    <property type="entry name" value="ABC_transptr_urea_ATP-bd_UrtD"/>
</dbReference>
<gene>
    <name evidence="5" type="ORF">AWB82_03781</name>
</gene>
<evidence type="ECO:0000313" key="6">
    <source>
        <dbReference type="Proteomes" id="UP000054596"/>
    </source>
</evidence>
<dbReference type="RefSeq" id="WP_407643012.1">
    <property type="nucleotide sequence ID" value="NZ_FCOJ02000026.1"/>
</dbReference>
<dbReference type="EMBL" id="FCOJ02000026">
    <property type="protein sequence ID" value="SAK66796.1"/>
    <property type="molecule type" value="Genomic_DNA"/>
</dbReference>
<dbReference type="InterPro" id="IPR051120">
    <property type="entry name" value="ABC_AA/LPS_Transport"/>
</dbReference>
<evidence type="ECO:0000256" key="2">
    <source>
        <dbReference type="ARBA" id="ARBA00022741"/>
    </source>
</evidence>
<feature type="domain" description="ABC transporter" evidence="4">
    <location>
        <begin position="51"/>
        <end position="294"/>
    </location>
</feature>
<dbReference type="Pfam" id="PF12399">
    <property type="entry name" value="BCA_ABC_TP_C"/>
    <property type="match status" value="1"/>
</dbReference>
<sequence length="294" mass="32177">MTAHNALIVDLPPIPPLPEPQESSHKNINVISGLGHVLAPGEIDISHGTILYLEDVTVSFDGFRALNKLTLSIDVGELRCVIGPNGAGKTTMMDVITGKTRPDDGKVFLGQTLDLTRMSEPVIARTGIGRKFQKPTVFENHPVWENLELAMKTDKRWFASLRARLDGQAQARIEETLELIRLQHQATRLAGELSHGQKQRLEIGMLLMQQPALLLLDEPAAGMTDHETMELAELLNKLRGSCSMMVVEHDMEFVAALAGDSGKVTVMAEGSVLAEGTLESVKRDDAVIESYLGR</sequence>
<comment type="caution">
    <text evidence="5">The sequence shown here is derived from an EMBL/GenBank/DDBJ whole genome shotgun (WGS) entry which is preliminary data.</text>
</comment>
<dbReference type="GO" id="GO:0016887">
    <property type="term" value="F:ATP hydrolysis activity"/>
    <property type="evidence" value="ECO:0007669"/>
    <property type="project" value="InterPro"/>
</dbReference>
<name>A0A158BAI2_9BURK</name>
<dbReference type="Pfam" id="PF00005">
    <property type="entry name" value="ABC_tran"/>
    <property type="match status" value="1"/>
</dbReference>
<dbReference type="GO" id="GO:0005886">
    <property type="term" value="C:plasma membrane"/>
    <property type="evidence" value="ECO:0007669"/>
    <property type="project" value="TreeGrafter"/>
</dbReference>
<protein>
    <submittedName>
        <fullName evidence="5">ABC transport ATP-binding subunit</fullName>
    </submittedName>
</protein>
<keyword evidence="6" id="KW-1185">Reference proteome</keyword>
<keyword evidence="3 5" id="KW-0067">ATP-binding</keyword>
<dbReference type="STRING" id="1777143.AWB82_03781"/>
<evidence type="ECO:0000256" key="1">
    <source>
        <dbReference type="ARBA" id="ARBA00022448"/>
    </source>
</evidence>
<dbReference type="InterPro" id="IPR017871">
    <property type="entry name" value="ABC_transporter-like_CS"/>
</dbReference>
<keyword evidence="1" id="KW-0813">Transport</keyword>
<dbReference type="InterPro" id="IPR027417">
    <property type="entry name" value="P-loop_NTPase"/>
</dbReference>
<dbReference type="PANTHER" id="PTHR45772">
    <property type="entry name" value="CONSERVED COMPONENT OF ABC TRANSPORTER FOR NATURAL AMINO ACIDS-RELATED"/>
    <property type="match status" value="1"/>
</dbReference>
<accession>A0A158BAI2</accession>
<dbReference type="CDD" id="cd03219">
    <property type="entry name" value="ABC_Mj1267_LivG_branched"/>
    <property type="match status" value="1"/>
</dbReference>
<dbReference type="InterPro" id="IPR003439">
    <property type="entry name" value="ABC_transporter-like_ATP-bd"/>
</dbReference>
<reference evidence="5" key="1">
    <citation type="submission" date="2016-01" db="EMBL/GenBank/DDBJ databases">
        <authorList>
            <person name="Peeters C."/>
        </authorList>
    </citation>
    <scope>NUCLEOTIDE SEQUENCE [LARGE SCALE GENOMIC DNA]</scope>
    <source>
        <strain evidence="5">LMG 29325</strain>
    </source>
</reference>
<keyword evidence="2" id="KW-0547">Nucleotide-binding</keyword>
<evidence type="ECO:0000256" key="3">
    <source>
        <dbReference type="ARBA" id="ARBA00022840"/>
    </source>
</evidence>
<dbReference type="Proteomes" id="UP000054596">
    <property type="component" value="Unassembled WGS sequence"/>
</dbReference>
<dbReference type="InterPro" id="IPR032823">
    <property type="entry name" value="BCA_ABC_TP_C"/>
</dbReference>
<dbReference type="GO" id="GO:0005524">
    <property type="term" value="F:ATP binding"/>
    <property type="evidence" value="ECO:0007669"/>
    <property type="project" value="UniProtKB-KW"/>
</dbReference>
<dbReference type="SUPFAM" id="SSF52540">
    <property type="entry name" value="P-loop containing nucleoside triphosphate hydrolases"/>
    <property type="match status" value="1"/>
</dbReference>
<proteinExistence type="predicted"/>
<dbReference type="Gene3D" id="3.40.50.300">
    <property type="entry name" value="P-loop containing nucleotide triphosphate hydrolases"/>
    <property type="match status" value="1"/>
</dbReference>
<organism evidence="5 6">
    <name type="scientific">Caballeronia glebae</name>
    <dbReference type="NCBI Taxonomy" id="1777143"/>
    <lineage>
        <taxon>Bacteria</taxon>
        <taxon>Pseudomonadati</taxon>
        <taxon>Pseudomonadota</taxon>
        <taxon>Betaproteobacteria</taxon>
        <taxon>Burkholderiales</taxon>
        <taxon>Burkholderiaceae</taxon>
        <taxon>Caballeronia</taxon>
    </lineage>
</organism>
<dbReference type="PANTHER" id="PTHR45772:SF8">
    <property type="entry name" value="HIGH-AFFINITY BRANCHED-CHAIN AMINO ACID TRANSPORT ATP-BINDING PROTEIN"/>
    <property type="match status" value="1"/>
</dbReference>
<dbReference type="PROSITE" id="PS00211">
    <property type="entry name" value="ABC_TRANSPORTER_1"/>
    <property type="match status" value="1"/>
</dbReference>
<evidence type="ECO:0000313" key="5">
    <source>
        <dbReference type="EMBL" id="SAK66796.1"/>
    </source>
</evidence>
<dbReference type="NCBIfam" id="TIGR03411">
    <property type="entry name" value="urea_trans_UrtD"/>
    <property type="match status" value="1"/>
</dbReference>